<keyword evidence="3 8" id="KW-0418">Kinase</keyword>
<dbReference type="GO" id="GO:0004674">
    <property type="term" value="F:protein serine/threonine kinase activity"/>
    <property type="evidence" value="ECO:0007669"/>
    <property type="project" value="UniProtKB-KW"/>
</dbReference>
<dbReference type="Pfam" id="PF00069">
    <property type="entry name" value="Pkinase"/>
    <property type="match status" value="1"/>
</dbReference>
<dbReference type="PANTHER" id="PTHR43289:SF34">
    <property type="entry name" value="SERINE_THREONINE-PROTEIN KINASE YBDM-RELATED"/>
    <property type="match status" value="1"/>
</dbReference>
<evidence type="ECO:0000256" key="4">
    <source>
        <dbReference type="ARBA" id="ARBA00022840"/>
    </source>
</evidence>
<dbReference type="GO" id="GO:0005524">
    <property type="term" value="F:ATP binding"/>
    <property type="evidence" value="ECO:0007669"/>
    <property type="project" value="UniProtKB-UniRule"/>
</dbReference>
<dbReference type="Gene3D" id="1.10.510.10">
    <property type="entry name" value="Transferase(Phosphotransferase) domain 1"/>
    <property type="match status" value="1"/>
</dbReference>
<dbReference type="InterPro" id="IPR017441">
    <property type="entry name" value="Protein_kinase_ATP_BS"/>
</dbReference>
<keyword evidence="2 5" id="KW-0547">Nucleotide-binding</keyword>
<dbReference type="PROSITE" id="PS00108">
    <property type="entry name" value="PROTEIN_KINASE_ST"/>
    <property type="match status" value="1"/>
</dbReference>
<feature type="transmembrane region" description="Helical" evidence="6">
    <location>
        <begin position="420"/>
        <end position="438"/>
    </location>
</feature>
<dbReference type="InterPro" id="IPR011009">
    <property type="entry name" value="Kinase-like_dom_sf"/>
</dbReference>
<evidence type="ECO:0000256" key="2">
    <source>
        <dbReference type="ARBA" id="ARBA00022741"/>
    </source>
</evidence>
<comment type="caution">
    <text evidence="8">The sequence shown here is derived from an EMBL/GenBank/DDBJ whole genome shotgun (WGS) entry which is preliminary data.</text>
</comment>
<protein>
    <submittedName>
        <fullName evidence="8">Serine/threonine protein kinase</fullName>
    </submittedName>
</protein>
<dbReference type="PROSITE" id="PS00107">
    <property type="entry name" value="PROTEIN_KINASE_ATP"/>
    <property type="match status" value="1"/>
</dbReference>
<dbReference type="InterPro" id="IPR008271">
    <property type="entry name" value="Ser/Thr_kinase_AS"/>
</dbReference>
<accession>A0A4R2JZ43</accession>
<keyword evidence="9" id="KW-1185">Reference proteome</keyword>
<name>A0A4R2JZ43_9PSEU</name>
<evidence type="ECO:0000256" key="5">
    <source>
        <dbReference type="PROSITE-ProRule" id="PRU10141"/>
    </source>
</evidence>
<dbReference type="Gene3D" id="3.30.200.20">
    <property type="entry name" value="Phosphorylase Kinase, domain 1"/>
    <property type="match status" value="1"/>
</dbReference>
<evidence type="ECO:0000256" key="1">
    <source>
        <dbReference type="ARBA" id="ARBA00022679"/>
    </source>
</evidence>
<dbReference type="Proteomes" id="UP000295680">
    <property type="component" value="Unassembled WGS sequence"/>
</dbReference>
<keyword evidence="4 5" id="KW-0067">ATP-binding</keyword>
<keyword evidence="8" id="KW-0723">Serine/threonine-protein kinase</keyword>
<evidence type="ECO:0000259" key="7">
    <source>
        <dbReference type="PROSITE" id="PS50011"/>
    </source>
</evidence>
<feature type="domain" description="Protein kinase" evidence="7">
    <location>
        <begin position="10"/>
        <end position="277"/>
    </location>
</feature>
<dbReference type="EMBL" id="SLWS01000002">
    <property type="protein sequence ID" value="TCO62559.1"/>
    <property type="molecule type" value="Genomic_DNA"/>
</dbReference>
<organism evidence="8 9">
    <name type="scientific">Actinocrispum wychmicini</name>
    <dbReference type="NCBI Taxonomy" id="1213861"/>
    <lineage>
        <taxon>Bacteria</taxon>
        <taxon>Bacillati</taxon>
        <taxon>Actinomycetota</taxon>
        <taxon>Actinomycetes</taxon>
        <taxon>Pseudonocardiales</taxon>
        <taxon>Pseudonocardiaceae</taxon>
        <taxon>Actinocrispum</taxon>
    </lineage>
</organism>
<feature type="transmembrane region" description="Helical" evidence="6">
    <location>
        <begin position="450"/>
        <end position="467"/>
    </location>
</feature>
<keyword evidence="1" id="KW-0808">Transferase</keyword>
<evidence type="ECO:0000256" key="6">
    <source>
        <dbReference type="SAM" id="Phobius"/>
    </source>
</evidence>
<proteinExistence type="predicted"/>
<dbReference type="InterPro" id="IPR000719">
    <property type="entry name" value="Prot_kinase_dom"/>
</dbReference>
<evidence type="ECO:0000256" key="3">
    <source>
        <dbReference type="ARBA" id="ARBA00022777"/>
    </source>
</evidence>
<keyword evidence="6" id="KW-0812">Transmembrane</keyword>
<keyword evidence="6" id="KW-1133">Transmembrane helix</keyword>
<dbReference type="PANTHER" id="PTHR43289">
    <property type="entry name" value="MITOGEN-ACTIVATED PROTEIN KINASE KINASE KINASE 20-RELATED"/>
    <property type="match status" value="1"/>
</dbReference>
<dbReference type="AlphaFoldDB" id="A0A4R2JZ43"/>
<reference evidence="8 9" key="1">
    <citation type="submission" date="2019-03" db="EMBL/GenBank/DDBJ databases">
        <title>Genomic Encyclopedia of Type Strains, Phase IV (KMG-IV): sequencing the most valuable type-strain genomes for metagenomic binning, comparative biology and taxonomic classification.</title>
        <authorList>
            <person name="Goeker M."/>
        </authorList>
    </citation>
    <scope>NUCLEOTIDE SEQUENCE [LARGE SCALE GENOMIC DNA]</scope>
    <source>
        <strain evidence="8 9">DSM 45934</strain>
    </source>
</reference>
<dbReference type="CDD" id="cd14014">
    <property type="entry name" value="STKc_PknB_like"/>
    <property type="match status" value="1"/>
</dbReference>
<evidence type="ECO:0000313" key="8">
    <source>
        <dbReference type="EMBL" id="TCO62559.1"/>
    </source>
</evidence>
<feature type="transmembrane region" description="Helical" evidence="6">
    <location>
        <begin position="487"/>
        <end position="505"/>
    </location>
</feature>
<dbReference type="SUPFAM" id="SSF56112">
    <property type="entry name" value="Protein kinase-like (PK-like)"/>
    <property type="match status" value="1"/>
</dbReference>
<dbReference type="PROSITE" id="PS50011">
    <property type="entry name" value="PROTEIN_KINASE_DOM"/>
    <property type="match status" value="1"/>
</dbReference>
<gene>
    <name evidence="8" type="ORF">EV192_102698</name>
</gene>
<feature type="binding site" evidence="5">
    <location>
        <position position="38"/>
    </location>
    <ligand>
        <name>ATP</name>
        <dbReference type="ChEBI" id="CHEBI:30616"/>
    </ligand>
</feature>
<sequence length="572" mass="59539">MSESETLGRYRAIAELGRGGMGRVVLASAQDGRLVAVKQVHRQFVDDEGFRARFRREVAASRRVSGAYTAAVIDADTEGPVPWLASVFVPGPSLRQAVDETGGLPEDAVLRLAAGLATALAEIHRVGLIHRDLKPANVLLAADGPRVIDFGIARALDDGTALTHIGTVVGSPAYMSPEQAQAAPITPASDMFALGSVLVVAATGKDAFTGTSDRGILADITHTEPDLSALPARLRRITRLCLAKDPAARPTPELLLDLIGQISPAAQPWPPKIHELIANQHAEVAELIGGQGDSEPTPIAEPKTEVIDEGGTRSRTTELVGVPSPGHGPNNTLLELSQATVVEPDLVNEPRRPPTGFGLMVRETLVMIRDTGLLLAGVLGGLVLAADANVGDVVDLNHNGYLARTSGFWFASDILHRPSYAGGVAGMVLGAVAAFLVLGVGGRRAAMTSSLAFATLSIGGLGLGWLAETGRVRVDVLSVGDVGSGGIAIGLFFGLAPGAYLTLLGATKVVRWIFWVLTVLTGIVTAACGNWGLTGVVVNGDIRVGLASIVAAALGCGLAFQLIRVLRERTIR</sequence>
<feature type="transmembrane region" description="Helical" evidence="6">
    <location>
        <begin position="545"/>
        <end position="566"/>
    </location>
</feature>
<feature type="transmembrane region" description="Helical" evidence="6">
    <location>
        <begin position="512"/>
        <end position="533"/>
    </location>
</feature>
<keyword evidence="6" id="KW-0472">Membrane</keyword>
<evidence type="ECO:0000313" key="9">
    <source>
        <dbReference type="Proteomes" id="UP000295680"/>
    </source>
</evidence>
<dbReference type="SMART" id="SM00220">
    <property type="entry name" value="S_TKc"/>
    <property type="match status" value="1"/>
</dbReference>